<dbReference type="PROSITE" id="PS51186">
    <property type="entry name" value="GNAT"/>
    <property type="match status" value="1"/>
</dbReference>
<dbReference type="RefSeq" id="WP_345523853.1">
    <property type="nucleotide sequence ID" value="NZ_BAABKM010000005.1"/>
</dbReference>
<proteinExistence type="predicted"/>
<name>A0ABP8Y123_9ACTN</name>
<evidence type="ECO:0000313" key="3">
    <source>
        <dbReference type="Proteomes" id="UP001499974"/>
    </source>
</evidence>
<sequence length="320" mass="35651">MQIEQVDWTDADAVRRLVAVTNAARRVDSPWLHPLTEHECVGELRHGWDGDPARAFLATAGGLDVGAARYEVSSYDNAHLASVEVEIVPEQRRRGHGSALLAHQVERARSEGRTTVGIAGWEGPGPEAFAAVHGFEQRSVEVHRRQYVEELPSLPLPETPGYELVRWPRVTPDGDLAALADLTAAINDAPTDELDVEDEVYPPQRIAAYEHAWAERGHRLYRLVARHRGTGQLAGQTVVAVDGERPELAEQHDTSVVAAHRGHRLGLVLKLEMLRWLGEEEPQVRELDTWNAESNDHMIGVNELLGYRVMGRVLDFQRSV</sequence>
<dbReference type="Gene3D" id="3.40.630.30">
    <property type="match status" value="1"/>
</dbReference>
<dbReference type="Proteomes" id="UP001499974">
    <property type="component" value="Unassembled WGS sequence"/>
</dbReference>
<dbReference type="InterPro" id="IPR000182">
    <property type="entry name" value="GNAT_dom"/>
</dbReference>
<accession>A0ABP8Y123</accession>
<dbReference type="InterPro" id="IPR016181">
    <property type="entry name" value="Acyl_CoA_acyltransferase"/>
</dbReference>
<evidence type="ECO:0000259" key="1">
    <source>
        <dbReference type="PROSITE" id="PS51186"/>
    </source>
</evidence>
<dbReference type="SUPFAM" id="SSF55729">
    <property type="entry name" value="Acyl-CoA N-acyltransferases (Nat)"/>
    <property type="match status" value="2"/>
</dbReference>
<reference evidence="3" key="1">
    <citation type="journal article" date="2019" name="Int. J. Syst. Evol. Microbiol.">
        <title>The Global Catalogue of Microorganisms (GCM) 10K type strain sequencing project: providing services to taxonomists for standard genome sequencing and annotation.</title>
        <authorList>
            <consortium name="The Broad Institute Genomics Platform"/>
            <consortium name="The Broad Institute Genome Sequencing Center for Infectious Disease"/>
            <person name="Wu L."/>
            <person name="Ma J."/>
        </authorList>
    </citation>
    <scope>NUCLEOTIDE SEQUENCE [LARGE SCALE GENOMIC DNA]</scope>
    <source>
        <strain evidence="3">JCM 18531</strain>
    </source>
</reference>
<comment type="caution">
    <text evidence="2">The sequence shown here is derived from an EMBL/GenBank/DDBJ whole genome shotgun (WGS) entry which is preliminary data.</text>
</comment>
<feature type="domain" description="N-acetyltransferase" evidence="1">
    <location>
        <begin position="1"/>
        <end position="157"/>
    </location>
</feature>
<gene>
    <name evidence="2" type="ORF">GCM10023349_43860</name>
</gene>
<organism evidence="2 3">
    <name type="scientific">Nocardioides conyzicola</name>
    <dbReference type="NCBI Taxonomy" id="1651781"/>
    <lineage>
        <taxon>Bacteria</taxon>
        <taxon>Bacillati</taxon>
        <taxon>Actinomycetota</taxon>
        <taxon>Actinomycetes</taxon>
        <taxon>Propionibacteriales</taxon>
        <taxon>Nocardioidaceae</taxon>
        <taxon>Nocardioides</taxon>
    </lineage>
</organism>
<dbReference type="CDD" id="cd04301">
    <property type="entry name" value="NAT_SF"/>
    <property type="match status" value="1"/>
</dbReference>
<dbReference type="EMBL" id="BAABKM010000005">
    <property type="protein sequence ID" value="GAA4719055.1"/>
    <property type="molecule type" value="Genomic_DNA"/>
</dbReference>
<protein>
    <submittedName>
        <fullName evidence="2">GNAT family N-acetyltransferase</fullName>
    </submittedName>
</protein>
<keyword evidence="3" id="KW-1185">Reference proteome</keyword>
<evidence type="ECO:0000313" key="2">
    <source>
        <dbReference type="EMBL" id="GAA4719055.1"/>
    </source>
</evidence>